<accession>A0A0E9QES5</accession>
<organism evidence="1">
    <name type="scientific">Anguilla anguilla</name>
    <name type="common">European freshwater eel</name>
    <name type="synonym">Muraena anguilla</name>
    <dbReference type="NCBI Taxonomy" id="7936"/>
    <lineage>
        <taxon>Eukaryota</taxon>
        <taxon>Metazoa</taxon>
        <taxon>Chordata</taxon>
        <taxon>Craniata</taxon>
        <taxon>Vertebrata</taxon>
        <taxon>Euteleostomi</taxon>
        <taxon>Actinopterygii</taxon>
        <taxon>Neopterygii</taxon>
        <taxon>Teleostei</taxon>
        <taxon>Anguilliformes</taxon>
        <taxon>Anguillidae</taxon>
        <taxon>Anguilla</taxon>
    </lineage>
</organism>
<evidence type="ECO:0000313" key="1">
    <source>
        <dbReference type="EMBL" id="JAH15361.1"/>
    </source>
</evidence>
<sequence length="50" mass="5273">MPGLCVPISKGSYHLCVPACAWKCHSLAISVRACMQVCICPSVCMSTISS</sequence>
<reference evidence="1" key="1">
    <citation type="submission" date="2014-11" db="EMBL/GenBank/DDBJ databases">
        <authorList>
            <person name="Amaro Gonzalez C."/>
        </authorList>
    </citation>
    <scope>NUCLEOTIDE SEQUENCE</scope>
</reference>
<name>A0A0E9QES5_ANGAN</name>
<dbReference type="EMBL" id="GBXM01093216">
    <property type="protein sequence ID" value="JAH15361.1"/>
    <property type="molecule type" value="Transcribed_RNA"/>
</dbReference>
<proteinExistence type="predicted"/>
<dbReference type="AlphaFoldDB" id="A0A0E9QES5"/>
<protein>
    <submittedName>
        <fullName evidence="1">Uncharacterized protein</fullName>
    </submittedName>
</protein>
<reference evidence="1" key="2">
    <citation type="journal article" date="2015" name="Fish Shellfish Immunol.">
        <title>Early steps in the European eel (Anguilla anguilla)-Vibrio vulnificus interaction in the gills: Role of the RtxA13 toxin.</title>
        <authorList>
            <person name="Callol A."/>
            <person name="Pajuelo D."/>
            <person name="Ebbesson L."/>
            <person name="Teles M."/>
            <person name="MacKenzie S."/>
            <person name="Amaro C."/>
        </authorList>
    </citation>
    <scope>NUCLEOTIDE SEQUENCE</scope>
</reference>